<dbReference type="eggNOG" id="COG3279">
    <property type="taxonomic scope" value="Bacteria"/>
</dbReference>
<dbReference type="RefSeq" id="WP_016184415.1">
    <property type="nucleotide sequence ID" value="NZ_JXKI01000008.1"/>
</dbReference>
<dbReference type="GO" id="GO:0003677">
    <property type="term" value="F:DNA binding"/>
    <property type="evidence" value="ECO:0007669"/>
    <property type="project" value="InterPro"/>
</dbReference>
<comment type="caution">
    <text evidence="2">The sequence shown here is derived from an EMBL/GenBank/DDBJ whole genome shotgun (WGS) entry which is preliminary data.</text>
</comment>
<dbReference type="PATRIC" id="fig|1121865.3.peg.2270"/>
<proteinExistence type="predicted"/>
<dbReference type="AlphaFoldDB" id="S0KG23"/>
<evidence type="ECO:0000313" key="2">
    <source>
        <dbReference type="EMBL" id="EOW83743.1"/>
    </source>
</evidence>
<dbReference type="Pfam" id="PF04397">
    <property type="entry name" value="LytTR"/>
    <property type="match status" value="1"/>
</dbReference>
<dbReference type="Gene3D" id="2.40.50.1020">
    <property type="entry name" value="LytTr DNA-binding domain"/>
    <property type="match status" value="1"/>
</dbReference>
<dbReference type="EMBL" id="ASWJ01000007">
    <property type="protein sequence ID" value="EOW83743.1"/>
    <property type="molecule type" value="Genomic_DNA"/>
</dbReference>
<dbReference type="OrthoDB" id="2200034at2"/>
<sequence>MRIVFKKNTQIKELSITVEKASKDEEVDQLLCYLNDYAQNEKILTIEKEGEIYKLPFVEILWIEVMGDYTSIYTDTTSLRVRKTLQSIEAKLPTNQFVRTSRHTLVNINKIKKIESSFSGTMSAILLNNQMIHVSRKYWQNMKQRILAND</sequence>
<dbReference type="PANTHER" id="PTHR37299">
    <property type="entry name" value="TRANSCRIPTIONAL REGULATOR-RELATED"/>
    <property type="match status" value="1"/>
</dbReference>
<feature type="domain" description="HTH LytTR-type" evidence="1">
    <location>
        <begin position="44"/>
        <end position="148"/>
    </location>
</feature>
<dbReference type="Proteomes" id="UP000014113">
    <property type="component" value="Unassembled WGS sequence"/>
</dbReference>
<accession>S0KG23</accession>
<dbReference type="PANTHER" id="PTHR37299:SF1">
    <property type="entry name" value="STAGE 0 SPORULATION PROTEIN A HOMOLOG"/>
    <property type="match status" value="1"/>
</dbReference>
<dbReference type="GO" id="GO:0000156">
    <property type="term" value="F:phosphorelay response regulator activity"/>
    <property type="evidence" value="ECO:0007669"/>
    <property type="project" value="InterPro"/>
</dbReference>
<protein>
    <recommendedName>
        <fullName evidence="1">HTH LytTR-type domain-containing protein</fullName>
    </recommendedName>
</protein>
<dbReference type="SMART" id="SM00850">
    <property type="entry name" value="LytTR"/>
    <property type="match status" value="1"/>
</dbReference>
<dbReference type="STRING" id="1121865.OMW_02334"/>
<evidence type="ECO:0000313" key="3">
    <source>
        <dbReference type="Proteomes" id="UP000014113"/>
    </source>
</evidence>
<evidence type="ECO:0000259" key="1">
    <source>
        <dbReference type="PROSITE" id="PS50930"/>
    </source>
</evidence>
<gene>
    <name evidence="2" type="ORF">I568_01545</name>
</gene>
<dbReference type="InterPro" id="IPR046947">
    <property type="entry name" value="LytR-like"/>
</dbReference>
<dbReference type="InterPro" id="IPR007492">
    <property type="entry name" value="LytTR_DNA-bd_dom"/>
</dbReference>
<name>S0KG23_9ENTE</name>
<keyword evidence="3" id="KW-1185">Reference proteome</keyword>
<reference evidence="2 3" key="1">
    <citation type="submission" date="2013-03" db="EMBL/GenBank/DDBJ databases">
        <title>The Genome Sequence of Enterococcus columbae ATCC_51263 (PacBio/Illumina hybrid assembly).</title>
        <authorList>
            <consortium name="The Broad Institute Genomics Platform"/>
            <consortium name="The Broad Institute Genome Sequencing Center for Infectious Disease"/>
            <person name="Earl A."/>
            <person name="Russ C."/>
            <person name="Gilmore M."/>
            <person name="Surin D."/>
            <person name="Walker B."/>
            <person name="Young S."/>
            <person name="Zeng Q."/>
            <person name="Gargeya S."/>
            <person name="Fitzgerald M."/>
            <person name="Haas B."/>
            <person name="Abouelleil A."/>
            <person name="Allen A.W."/>
            <person name="Alvarado L."/>
            <person name="Arachchi H.M."/>
            <person name="Berlin A.M."/>
            <person name="Chapman S.B."/>
            <person name="Gainer-Dewar J."/>
            <person name="Goldberg J."/>
            <person name="Griggs A."/>
            <person name="Gujja S."/>
            <person name="Hansen M."/>
            <person name="Howarth C."/>
            <person name="Imamovic A."/>
            <person name="Ireland A."/>
            <person name="Larimer J."/>
            <person name="McCowan C."/>
            <person name="Murphy C."/>
            <person name="Pearson M."/>
            <person name="Poon T.W."/>
            <person name="Priest M."/>
            <person name="Roberts A."/>
            <person name="Saif S."/>
            <person name="Shea T."/>
            <person name="Sisk P."/>
            <person name="Sykes S."/>
            <person name="Wortman J."/>
            <person name="Nusbaum C."/>
            <person name="Birren B."/>
        </authorList>
    </citation>
    <scope>NUCLEOTIDE SEQUENCE [LARGE SCALE GENOMIC DNA]</scope>
    <source>
        <strain evidence="2 3">ATCC 51263</strain>
    </source>
</reference>
<dbReference type="PROSITE" id="PS50930">
    <property type="entry name" value="HTH_LYTTR"/>
    <property type="match status" value="1"/>
</dbReference>
<organism evidence="2 3">
    <name type="scientific">Enterococcus columbae DSM 7374 = ATCC 51263</name>
    <dbReference type="NCBI Taxonomy" id="1121865"/>
    <lineage>
        <taxon>Bacteria</taxon>
        <taxon>Bacillati</taxon>
        <taxon>Bacillota</taxon>
        <taxon>Bacilli</taxon>
        <taxon>Lactobacillales</taxon>
        <taxon>Enterococcaceae</taxon>
        <taxon>Enterococcus</taxon>
    </lineage>
</organism>